<dbReference type="PROSITE" id="PS00086">
    <property type="entry name" value="CYTOCHROME_P450"/>
    <property type="match status" value="1"/>
</dbReference>
<feature type="compositionally biased region" description="Basic residues" evidence="12">
    <location>
        <begin position="60"/>
        <end position="75"/>
    </location>
</feature>
<keyword evidence="7" id="KW-0560">Oxidoreductase</keyword>
<evidence type="ECO:0000256" key="7">
    <source>
        <dbReference type="ARBA" id="ARBA00023002"/>
    </source>
</evidence>
<comment type="subcellular location">
    <subcellularLocation>
        <location evidence="2">Membrane</location>
        <topology evidence="2">Single-pass membrane protein</topology>
    </subcellularLocation>
</comment>
<feature type="region of interest" description="Disordered" evidence="12">
    <location>
        <begin position="1"/>
        <end position="24"/>
    </location>
</feature>
<evidence type="ECO:0000256" key="9">
    <source>
        <dbReference type="ARBA" id="ARBA00023033"/>
    </source>
</evidence>
<name>A0A2U3DYH6_PURLI</name>
<dbReference type="EMBL" id="LCWV01000019">
    <property type="protein sequence ID" value="PWI67305.1"/>
    <property type="molecule type" value="Genomic_DNA"/>
</dbReference>
<dbReference type="Proteomes" id="UP000245956">
    <property type="component" value="Unassembled WGS sequence"/>
</dbReference>
<proteinExistence type="inferred from homology"/>
<dbReference type="PRINTS" id="PR00385">
    <property type="entry name" value="P450"/>
</dbReference>
<dbReference type="GO" id="GO:0020037">
    <property type="term" value="F:heme binding"/>
    <property type="evidence" value="ECO:0007669"/>
    <property type="project" value="InterPro"/>
</dbReference>
<keyword evidence="6" id="KW-1133">Transmembrane helix</keyword>
<dbReference type="PANTHER" id="PTHR24287">
    <property type="entry name" value="P450, PUTATIVE (EUROFUNG)-RELATED"/>
    <property type="match status" value="1"/>
</dbReference>
<dbReference type="SUPFAM" id="SSF48264">
    <property type="entry name" value="Cytochrome P450"/>
    <property type="match status" value="1"/>
</dbReference>
<evidence type="ECO:0000256" key="11">
    <source>
        <dbReference type="PIRSR" id="PIRSR602401-1"/>
    </source>
</evidence>
<protein>
    <recommendedName>
        <fullName evidence="15">Cytochrome P450 alkane hydroxylase</fullName>
    </recommendedName>
</protein>
<reference evidence="13 14" key="1">
    <citation type="journal article" date="2016" name="Front. Microbiol.">
        <title>Genome and transcriptome sequences reveal the specific parasitism of the nematophagous Purpureocillium lilacinum 36-1.</title>
        <authorList>
            <person name="Xie J."/>
            <person name="Li S."/>
            <person name="Mo C."/>
            <person name="Xiao X."/>
            <person name="Peng D."/>
            <person name="Wang G."/>
            <person name="Xiao Y."/>
        </authorList>
    </citation>
    <scope>NUCLEOTIDE SEQUENCE [LARGE SCALE GENOMIC DNA]</scope>
    <source>
        <strain evidence="13 14">36-1</strain>
    </source>
</reference>
<dbReference type="InterPro" id="IPR001128">
    <property type="entry name" value="Cyt_P450"/>
</dbReference>
<evidence type="ECO:0000256" key="3">
    <source>
        <dbReference type="ARBA" id="ARBA00010617"/>
    </source>
</evidence>
<keyword evidence="8 11" id="KW-0408">Iron</keyword>
<keyword evidence="4" id="KW-0812">Transmembrane</keyword>
<evidence type="ECO:0000256" key="1">
    <source>
        <dbReference type="ARBA" id="ARBA00001971"/>
    </source>
</evidence>
<dbReference type="AlphaFoldDB" id="A0A2U3DYH6"/>
<dbReference type="GO" id="GO:0016020">
    <property type="term" value="C:membrane"/>
    <property type="evidence" value="ECO:0007669"/>
    <property type="project" value="UniProtKB-SubCell"/>
</dbReference>
<evidence type="ECO:0000256" key="4">
    <source>
        <dbReference type="ARBA" id="ARBA00022692"/>
    </source>
</evidence>
<dbReference type="GO" id="GO:0005506">
    <property type="term" value="F:iron ion binding"/>
    <property type="evidence" value="ECO:0007669"/>
    <property type="project" value="InterPro"/>
</dbReference>
<evidence type="ECO:0000313" key="14">
    <source>
        <dbReference type="Proteomes" id="UP000245956"/>
    </source>
</evidence>
<dbReference type="PANTHER" id="PTHR24287:SF5">
    <property type="entry name" value="P450, PUTATIVE (EUROFUNG)-RELATED"/>
    <property type="match status" value="1"/>
</dbReference>
<dbReference type="PRINTS" id="PR00463">
    <property type="entry name" value="EP450I"/>
</dbReference>
<evidence type="ECO:0008006" key="15">
    <source>
        <dbReference type="Google" id="ProtNLM"/>
    </source>
</evidence>
<dbReference type="InterPro" id="IPR047146">
    <property type="entry name" value="Cyt_P450_E_CYP52_fungi"/>
</dbReference>
<evidence type="ECO:0000256" key="10">
    <source>
        <dbReference type="ARBA" id="ARBA00023136"/>
    </source>
</evidence>
<keyword evidence="10" id="KW-0472">Membrane</keyword>
<dbReference type="InterPro" id="IPR017972">
    <property type="entry name" value="Cyt_P450_CS"/>
</dbReference>
<feature type="compositionally biased region" description="Low complexity" evidence="12">
    <location>
        <begin position="41"/>
        <end position="57"/>
    </location>
</feature>
<organism evidence="13 14">
    <name type="scientific">Purpureocillium lilacinum</name>
    <name type="common">Paecilomyces lilacinus</name>
    <dbReference type="NCBI Taxonomy" id="33203"/>
    <lineage>
        <taxon>Eukaryota</taxon>
        <taxon>Fungi</taxon>
        <taxon>Dikarya</taxon>
        <taxon>Ascomycota</taxon>
        <taxon>Pezizomycotina</taxon>
        <taxon>Sordariomycetes</taxon>
        <taxon>Hypocreomycetidae</taxon>
        <taxon>Hypocreales</taxon>
        <taxon>Ophiocordycipitaceae</taxon>
        <taxon>Purpureocillium</taxon>
    </lineage>
</organism>
<comment type="cofactor">
    <cofactor evidence="1 11">
        <name>heme</name>
        <dbReference type="ChEBI" id="CHEBI:30413"/>
    </cofactor>
</comment>
<dbReference type="GO" id="GO:0004497">
    <property type="term" value="F:monooxygenase activity"/>
    <property type="evidence" value="ECO:0007669"/>
    <property type="project" value="UniProtKB-KW"/>
</dbReference>
<dbReference type="Gene3D" id="1.10.630.10">
    <property type="entry name" value="Cytochrome P450"/>
    <property type="match status" value="1"/>
</dbReference>
<evidence type="ECO:0000256" key="2">
    <source>
        <dbReference type="ARBA" id="ARBA00004167"/>
    </source>
</evidence>
<keyword evidence="9" id="KW-0503">Monooxygenase</keyword>
<comment type="caution">
    <text evidence="13">The sequence shown here is derived from an EMBL/GenBank/DDBJ whole genome shotgun (WGS) entry which is preliminary data.</text>
</comment>
<dbReference type="Pfam" id="PF00067">
    <property type="entry name" value="p450"/>
    <property type="match status" value="1"/>
</dbReference>
<keyword evidence="11" id="KW-0349">Heme</keyword>
<evidence type="ECO:0000256" key="5">
    <source>
        <dbReference type="ARBA" id="ARBA00022723"/>
    </source>
</evidence>
<evidence type="ECO:0000313" key="13">
    <source>
        <dbReference type="EMBL" id="PWI67305.1"/>
    </source>
</evidence>
<evidence type="ECO:0000256" key="8">
    <source>
        <dbReference type="ARBA" id="ARBA00023004"/>
    </source>
</evidence>
<comment type="similarity">
    <text evidence="3">Belongs to the cytochrome P450 family.</text>
</comment>
<feature type="binding site" description="axial binding residue" evidence="11">
    <location>
        <position position="700"/>
    </location>
    <ligand>
        <name>heme</name>
        <dbReference type="ChEBI" id="CHEBI:30413"/>
    </ligand>
    <ligandPart>
        <name>Fe</name>
        <dbReference type="ChEBI" id="CHEBI:18248"/>
    </ligandPart>
</feature>
<keyword evidence="5 11" id="KW-0479">Metal-binding</keyword>
<evidence type="ECO:0000256" key="6">
    <source>
        <dbReference type="ARBA" id="ARBA00022989"/>
    </source>
</evidence>
<gene>
    <name evidence="13" type="ORF">PCL_03073</name>
</gene>
<feature type="region of interest" description="Disordered" evidence="12">
    <location>
        <begin position="41"/>
        <end position="89"/>
    </location>
</feature>
<sequence>MAAEPLKPMERAGLSGGKQPSRSVIRRPQLLLTQPVFNCPSSLHSSPSLNSALAPISRSTHCRRRETPHLPHRGSRATPAPRPTSNSDTAQSQNLVAFMHLVQGPLPTQSQLPTPAVRRCHSHRVQVRRHEVASSGGASALRKTVPDSLWHESHCRGGLGVAKKRPAPARLGNADFSARMKSLVVPCWQSQVVLVALFFLRGYGTMDEASIMLVGSCPSPSSSALPSILYSRVVSFVTAGAHGFVAGCNAMLLRLDVFFAGSVCLFAALVWARHRAADIRIRRAGGTRAPVLAGNLFSASWFYFNVGKNQLKNNLPNWCNKTLDALPGNLHAAEFSLTGKKRVLITREPEQIKAVLATTFTSFGHGPQWHKLWGPFLGDGIFAIDGQQWHNSRSMIRPMFARDRLRNLTIFDYCTNKLLSKLPRSGETVDLKDLLYRWSLDAATDFLLGENVDSLDNPVHDVANAMTVAQRIQMLIFVLNPIAPMIPKGKYLEAIRCIESFIEPIIGRALSLTESELDELSKSDMDFTFLHSIAGFSKEPKVLRDEIMSVLLAARDTTAATMSWAMYELSNCPDAWAQLRREVIDTLGVDQRPTYETLKNLRCVRNTLNETLRIHPVVPLNMRQALETTTIPGAPGEPNVVLLKGDTVTINTSGLHGRQDLYPPASETFVDPAMFSPDRWNNWTPRPWTYLPFSGGPRICVGQNFALTEMAYCLVRLAQRFERVEYRGDWASQATRADIIATPAFGIPVALFEPSLTHPDY</sequence>
<dbReference type="CDD" id="cd11063">
    <property type="entry name" value="CYP52"/>
    <property type="match status" value="1"/>
</dbReference>
<dbReference type="InterPro" id="IPR002401">
    <property type="entry name" value="Cyt_P450_E_grp-I"/>
</dbReference>
<accession>A0A2U3DYH6</accession>
<evidence type="ECO:0000256" key="12">
    <source>
        <dbReference type="SAM" id="MobiDB-lite"/>
    </source>
</evidence>
<dbReference type="GO" id="GO:0016705">
    <property type="term" value="F:oxidoreductase activity, acting on paired donors, with incorporation or reduction of molecular oxygen"/>
    <property type="evidence" value="ECO:0007669"/>
    <property type="project" value="InterPro"/>
</dbReference>
<dbReference type="InterPro" id="IPR036396">
    <property type="entry name" value="Cyt_P450_sf"/>
</dbReference>